<name>I0ESR4_HELCM</name>
<evidence type="ECO:0000313" key="2">
    <source>
        <dbReference type="EMBL" id="AFI05983.1"/>
    </source>
</evidence>
<gene>
    <name evidence="2" type="ordered locus">HCD_04905</name>
</gene>
<keyword evidence="1" id="KW-0812">Transmembrane</keyword>
<keyword evidence="1" id="KW-1133">Transmembrane helix</keyword>
<reference evidence="2 3" key="1">
    <citation type="journal article" date="2013" name="PLoS ONE">
        <title>Sequence Divergence and Conservation in Genomes ofHelicobacter cetorum Strains from a Dolphin and a Whale.</title>
        <authorList>
            <person name="Kersulyte D."/>
            <person name="Rossi M."/>
            <person name="Berg D.E."/>
        </authorList>
    </citation>
    <scope>NUCLEOTIDE SEQUENCE [LARGE SCALE GENOMIC DNA]</scope>
    <source>
        <strain evidence="2 3">MIT 99-5656</strain>
    </source>
</reference>
<sequence length="84" mass="10365">MVPNCVYFKSLPNRPLFYNFKKIKYSFIRFSILKNCFKRRQNSLKSCVIERKFRDFLFILYLHILVFLNIFVFLCVFGKLLYIF</sequence>
<organism evidence="2 3">
    <name type="scientific">Helicobacter cetorum (strain ATCC BAA-540 / CCUG 52418 / MIT 99-5656)</name>
    <dbReference type="NCBI Taxonomy" id="1163745"/>
    <lineage>
        <taxon>Bacteria</taxon>
        <taxon>Pseudomonadati</taxon>
        <taxon>Campylobacterota</taxon>
        <taxon>Epsilonproteobacteria</taxon>
        <taxon>Campylobacterales</taxon>
        <taxon>Helicobacteraceae</taxon>
        <taxon>Helicobacter</taxon>
    </lineage>
</organism>
<accession>I0ESR4</accession>
<evidence type="ECO:0000256" key="1">
    <source>
        <dbReference type="SAM" id="Phobius"/>
    </source>
</evidence>
<keyword evidence="3" id="KW-1185">Reference proteome</keyword>
<dbReference type="AlphaFoldDB" id="I0ESR4"/>
<evidence type="ECO:0000313" key="3">
    <source>
        <dbReference type="Proteomes" id="UP000005013"/>
    </source>
</evidence>
<keyword evidence="1" id="KW-0472">Membrane</keyword>
<dbReference type="Proteomes" id="UP000005013">
    <property type="component" value="Chromosome"/>
</dbReference>
<dbReference type="HOGENOM" id="CLU_2522969_0_0_7"/>
<proteinExistence type="predicted"/>
<protein>
    <submittedName>
        <fullName evidence="2">Uncharacterized protein</fullName>
    </submittedName>
</protein>
<feature type="transmembrane region" description="Helical" evidence="1">
    <location>
        <begin position="58"/>
        <end position="82"/>
    </location>
</feature>
<dbReference type="EMBL" id="CP003481">
    <property type="protein sequence ID" value="AFI05983.1"/>
    <property type="molecule type" value="Genomic_DNA"/>
</dbReference>
<dbReference type="KEGG" id="hcm:HCD_04905"/>